<dbReference type="Proteomes" id="UP000027770">
    <property type="component" value="Unassembled WGS sequence"/>
</dbReference>
<name>A0AA40M1I1_CLONO</name>
<dbReference type="EMBL" id="JENW01000155">
    <property type="protein sequence ID" value="KEI11952.1"/>
    <property type="molecule type" value="Genomic_DNA"/>
</dbReference>
<accession>A0AA40M1I1</accession>
<dbReference type="AlphaFoldDB" id="A0AA40M1I1"/>
<dbReference type="RefSeq" id="WP_039222233.1">
    <property type="nucleotide sequence ID" value="NZ_JENW01000155.1"/>
</dbReference>
<evidence type="ECO:0000313" key="1">
    <source>
        <dbReference type="EMBL" id="KEI11952.1"/>
    </source>
</evidence>
<keyword evidence="2" id="KW-1185">Reference proteome</keyword>
<reference evidence="1 2" key="1">
    <citation type="submission" date="2014-02" db="EMBL/GenBank/DDBJ databases">
        <title>Plasmidome dynamics in the species complex Clostridium novyi sensu lato converts strains of independent lineages into distinctly different pathogens.</title>
        <authorList>
            <person name="Skarin H."/>
            <person name="Segerman B."/>
        </authorList>
    </citation>
    <scope>NUCLEOTIDE SEQUENCE [LARGE SCALE GENOMIC DNA]</scope>
    <source>
        <strain evidence="1 2">ATCC 27606</strain>
    </source>
</reference>
<sequence>MIKILNCCYYFSKSMDLLKSVRFTNNGYFTVKAIIQYTLRGYTVTENIILERRRTKKFNLPRDSTNICLNILNLSNPDPIKSVLYHECISGEENVCFEISNTTENPVITRNIC</sequence>
<comment type="caution">
    <text evidence="1">The sequence shown here is derived from an EMBL/GenBank/DDBJ whole genome shotgun (WGS) entry which is preliminary data.</text>
</comment>
<proteinExistence type="predicted"/>
<protein>
    <submittedName>
        <fullName evidence="1">Uncharacterized protein</fullName>
    </submittedName>
</protein>
<gene>
    <name evidence="1" type="ORF">Z959_12710</name>
</gene>
<evidence type="ECO:0000313" key="2">
    <source>
        <dbReference type="Proteomes" id="UP000027770"/>
    </source>
</evidence>
<organism evidence="1 2">
    <name type="scientific">Clostridium novyi B str. ATCC 27606</name>
    <dbReference type="NCBI Taxonomy" id="1443123"/>
    <lineage>
        <taxon>Bacteria</taxon>
        <taxon>Bacillati</taxon>
        <taxon>Bacillota</taxon>
        <taxon>Clostridia</taxon>
        <taxon>Eubacteriales</taxon>
        <taxon>Clostridiaceae</taxon>
        <taxon>Clostridium</taxon>
    </lineage>
</organism>